<dbReference type="Proteomes" id="UP001165565">
    <property type="component" value="Unassembled WGS sequence"/>
</dbReference>
<dbReference type="Pfam" id="PF10994">
    <property type="entry name" value="DUF2817"/>
    <property type="match status" value="1"/>
</dbReference>
<dbReference type="CDD" id="cd06233">
    <property type="entry name" value="M14-like"/>
    <property type="match status" value="1"/>
</dbReference>
<comment type="caution">
    <text evidence="1">The sequence shown here is derived from an EMBL/GenBank/DDBJ whole genome shotgun (WGS) entry which is preliminary data.</text>
</comment>
<keyword evidence="2" id="KW-1185">Reference proteome</keyword>
<evidence type="ECO:0000313" key="2">
    <source>
        <dbReference type="Proteomes" id="UP001165565"/>
    </source>
</evidence>
<dbReference type="Gene3D" id="3.40.630.10">
    <property type="entry name" value="Zn peptidases"/>
    <property type="match status" value="1"/>
</dbReference>
<proteinExistence type="predicted"/>
<protein>
    <submittedName>
        <fullName evidence="1">M14 family metallopeptidase</fullName>
    </submittedName>
</protein>
<gene>
    <name evidence="1" type="ORF">NEE01_19330</name>
</gene>
<dbReference type="InterPro" id="IPR021259">
    <property type="entry name" value="DUF2817"/>
</dbReference>
<dbReference type="EMBL" id="JANFAV010000017">
    <property type="protein sequence ID" value="MCW6536936.1"/>
    <property type="molecule type" value="Genomic_DNA"/>
</dbReference>
<organism evidence="1 2">
    <name type="scientific">Sphingomonas lycopersici</name>
    <dbReference type="NCBI Taxonomy" id="2951807"/>
    <lineage>
        <taxon>Bacteria</taxon>
        <taxon>Pseudomonadati</taxon>
        <taxon>Pseudomonadota</taxon>
        <taxon>Alphaproteobacteria</taxon>
        <taxon>Sphingomonadales</taxon>
        <taxon>Sphingomonadaceae</taxon>
        <taxon>Sphingomonas</taxon>
    </lineage>
</organism>
<dbReference type="AlphaFoldDB" id="A0AA41ZHU8"/>
<evidence type="ECO:0000313" key="1">
    <source>
        <dbReference type="EMBL" id="MCW6536936.1"/>
    </source>
</evidence>
<dbReference type="RefSeq" id="WP_265270767.1">
    <property type="nucleotide sequence ID" value="NZ_JANFAV010000017.1"/>
</dbReference>
<reference evidence="1" key="1">
    <citation type="submission" date="2022-06" db="EMBL/GenBank/DDBJ databases">
        <title>Sphingomonas sp. nov. isolated from rhizosphere soil of tomato.</title>
        <authorList>
            <person name="Dong H."/>
            <person name="Gao R."/>
        </authorList>
    </citation>
    <scope>NUCLEOTIDE SEQUENCE</scope>
    <source>
        <strain evidence="1">MMSM24</strain>
    </source>
</reference>
<name>A0AA41ZHU8_9SPHN</name>
<sequence length="361" mass="38622">MDLDEAVLRSFSTSYAEARTRFLDAARGAGAAIAHFACPAKGPAGEVLALDVAYIEGAGAELVVISSGVHGVEGYAGSAVQIDTLLRGWPADGPGLLLIHFVNPYGMAWTCSDNEDGVDLNRNFVDFSQPPRHNILYDEVESFVCCPDLDGEGRAAADAAMATYIEQEGFDHFIRAVADGQHHRPGGYLYGGHAPVWSNLTLRGILCDYTRRTRRVAIIDVHTGLGDRGAASMLCINAPAPAAERASRWWDNLVLVPSVDFPFAPVGTFVGSVWDFGLDAELTVAALEVGTEPVERAFGALRDRKWLEKFGDFDGPATAPILAEMHACLAPRDIAWRRAMLEAGRKAVDAAAAGIVHDASA</sequence>
<accession>A0AA41ZHU8</accession>
<dbReference type="SUPFAM" id="SSF53187">
    <property type="entry name" value="Zn-dependent exopeptidases"/>
    <property type="match status" value="1"/>
</dbReference>